<proteinExistence type="predicted"/>
<dbReference type="InterPro" id="IPR016024">
    <property type="entry name" value="ARM-type_fold"/>
</dbReference>
<evidence type="ECO:0000313" key="2">
    <source>
        <dbReference type="RefSeq" id="XP_047737961.1"/>
    </source>
</evidence>
<dbReference type="Proteomes" id="UP000694843">
    <property type="component" value="Unplaced"/>
</dbReference>
<dbReference type="GeneID" id="108673657"/>
<dbReference type="SUPFAM" id="SSF48371">
    <property type="entry name" value="ARM repeat"/>
    <property type="match status" value="1"/>
</dbReference>
<keyword evidence="1" id="KW-1185">Reference proteome</keyword>
<name>A0A979FLQ2_HYAAZ</name>
<gene>
    <name evidence="2" type="primary">LOC108673657</name>
</gene>
<evidence type="ECO:0000313" key="1">
    <source>
        <dbReference type="Proteomes" id="UP000694843"/>
    </source>
</evidence>
<sequence length="1542" mass="173019">MTEPDILVIFVKKIMEETTEEYEKGMASDPTPVPLNPAHLEKLSDLYVPESLKLDEVDYESEINTNLFEVLLCESEKHEFNDDIFMLFETAQKGEKLTPNLNMILLSKLSTGQLPALKLEMLSCLGSLIDANKTDIGRYLPQVNQILTEQIASDNNVAQNMSITALRKLIIFCKRVDEGLLQKLVDIATRSTCDEYVRSEIALTFGFIEDKYNPVIPMKQFREKLSLANLHFTSPKNVLEQLKCYTNVSGGLLEQNYLQLKHIIDNESMQLQGEALCVLRQVSNKAKISDKLLDSLAILFESTVSDTLRKSCLELFKEVGKSGKCLSGRAGQLRDTEMNHDKNVKGTLGFHDGTVTLEFADENGDIMKITDLEVHLAQTGGRSPLAEVVEDAEEFLRNSLMLYLKDVMKQNTIYIPSHFENFVEKQNSLAKKSYRNVKINVNQADLESVISALYNKDQEFKGLTGEMALLKLEEERSCPRVLGLTESRETSLVIRSNYDYKFEEKFDGKQINQLVKIVEEKLENADLRFDMVTKTSSSGILNVEFQDLNQKEAEAKLQFIYSNSVHVGLALNNSDLLRLMNLDSSLASGTLLVGQSQVHEKLNRELFMLRARELREDRSFCYVRFDDLTFDQANKVVKNCSENAAISLSFCEIADVFNAALKGQADLSVAELDQAAAKKVIQELRKRNVEFSLEFENLSNKEVSFILNGANIEQEDMNITKVKNVRDLFTKGSAPDYEINQFAARGLEHIVELNEKLFIPWRSVAAVAALCFCQIVIGSVMMATGIGSIFSGGILAEGVADMITAFCAYKTRQFNWRNYAIQKAANLAVSACTMGLIYGKVGLNVSRSARVVLEEAGVQVGRVMTYRTVMTTVGILGKNMKSLAVKLKKDGIQDLSDFSFALLKSEICESVQSKVRSAFNCHPELVKILRQLNAIDRVIGSHRLQSKVENIVKQTSSIVIRDFMKNERDFIVLPLINCVLSDLNMKGGNASIITKVIATLNGLHQIEILADRIIEALLTKLRVFDTHSSTISHILTRDLKIRKDFAIAIARKLKELEIFDTNDNFLVTRNDINGDFWKLKEKIGKLMHVWKTTPHLLLDELSGPLAEYSTLEADLEKSIIFTNNLFEIFVKSDLECVSTVVKSVSDQIAQQLVEVMDPLLMQSLPPAYAMAENGLANSISNHGMDKSCMDGNLNSDSRKAYEIKCQNLLRKPGLTEEEKTFIANYFKFRTMTQHLDCNARDHLTTHIQDGMYYHTIRDDAPRTLDPSVHQMANDIRGGKPINLALMSSLAKANGIKLKFVHDRQYTKTQEDVETDVEVMYVKEDRERRVSYALCMNSNGKFKKVTGGAYRCVLKAFSKILARKGIVKSVGELRAELADHIERNSESFSDALAAEACVVKNYSDSTKRSISVGLFHDKTGKLNIVKCDDMAIIDNIRIDANHDAAAAGSFKRAVERVWLSRRGSVECSDSLHPAEHRGSTSSAQDLAATITENKHSQSGLLERMVRSGSLERVVRSGSLERVVRSGSLERVVRSGSLERMVTR</sequence>
<protein>
    <submittedName>
        <fullName evidence="2">Uncharacterized protein LOC108673657</fullName>
    </submittedName>
</protein>
<reference evidence="2" key="1">
    <citation type="submission" date="2025-08" db="UniProtKB">
        <authorList>
            <consortium name="RefSeq"/>
        </authorList>
    </citation>
    <scope>IDENTIFICATION</scope>
    <source>
        <tissue evidence="2">Whole organism</tissue>
    </source>
</reference>
<accession>A0A979FLQ2</accession>
<dbReference type="RefSeq" id="XP_047737961.1">
    <property type="nucleotide sequence ID" value="XM_047882005.1"/>
</dbReference>
<dbReference type="KEGG" id="hazt:108673657"/>
<dbReference type="OrthoDB" id="10059895at2759"/>
<organism evidence="1 2">
    <name type="scientific">Hyalella azteca</name>
    <name type="common">Amphipod</name>
    <dbReference type="NCBI Taxonomy" id="294128"/>
    <lineage>
        <taxon>Eukaryota</taxon>
        <taxon>Metazoa</taxon>
        <taxon>Ecdysozoa</taxon>
        <taxon>Arthropoda</taxon>
        <taxon>Crustacea</taxon>
        <taxon>Multicrustacea</taxon>
        <taxon>Malacostraca</taxon>
        <taxon>Eumalacostraca</taxon>
        <taxon>Peracarida</taxon>
        <taxon>Amphipoda</taxon>
        <taxon>Senticaudata</taxon>
        <taxon>Talitrida</taxon>
        <taxon>Talitroidea</taxon>
        <taxon>Hyalellidae</taxon>
        <taxon>Hyalella</taxon>
    </lineage>
</organism>